<gene>
    <name evidence="10" type="ORF">F6R98_07680</name>
</gene>
<keyword evidence="11" id="KW-1185">Reference proteome</keyword>
<feature type="transmembrane region" description="Helical" evidence="8">
    <location>
        <begin position="293"/>
        <end position="312"/>
    </location>
</feature>
<evidence type="ECO:0000256" key="1">
    <source>
        <dbReference type="ARBA" id="ARBA00004429"/>
    </source>
</evidence>
<evidence type="ECO:0000313" key="11">
    <source>
        <dbReference type="Proteomes" id="UP000325755"/>
    </source>
</evidence>
<dbReference type="NCBIfam" id="NF037955">
    <property type="entry name" value="mfs"/>
    <property type="match status" value="1"/>
</dbReference>
<proteinExistence type="predicted"/>
<dbReference type="FunCoup" id="A0A5Q0BG54">
    <property type="interactions" value="13"/>
</dbReference>
<feature type="transmembrane region" description="Helical" evidence="8">
    <location>
        <begin position="332"/>
        <end position="349"/>
    </location>
</feature>
<keyword evidence="6 8" id="KW-1133">Transmembrane helix</keyword>
<keyword evidence="3" id="KW-1003">Cell membrane</keyword>
<feature type="domain" description="Major facilitator superfamily associated" evidence="9">
    <location>
        <begin position="9"/>
        <end position="364"/>
    </location>
</feature>
<feature type="transmembrane region" description="Helical" evidence="8">
    <location>
        <begin position="135"/>
        <end position="154"/>
    </location>
</feature>
<evidence type="ECO:0000256" key="7">
    <source>
        <dbReference type="ARBA" id="ARBA00023136"/>
    </source>
</evidence>
<comment type="subcellular location">
    <subcellularLocation>
        <location evidence="1">Cell inner membrane</location>
        <topology evidence="1">Multi-pass membrane protein</topology>
    </subcellularLocation>
</comment>
<evidence type="ECO:0000256" key="8">
    <source>
        <dbReference type="SAM" id="Phobius"/>
    </source>
</evidence>
<evidence type="ECO:0000313" key="10">
    <source>
        <dbReference type="EMBL" id="QFY42519.1"/>
    </source>
</evidence>
<dbReference type="AlphaFoldDB" id="A0A5Q0BG54"/>
<dbReference type="GO" id="GO:0030395">
    <property type="term" value="F:lactose binding"/>
    <property type="evidence" value="ECO:0007669"/>
    <property type="project" value="TreeGrafter"/>
</dbReference>
<evidence type="ECO:0000256" key="4">
    <source>
        <dbReference type="ARBA" id="ARBA00022519"/>
    </source>
</evidence>
<dbReference type="InterPro" id="IPR026032">
    <property type="entry name" value="HcaT-like"/>
</dbReference>
<dbReference type="Pfam" id="PF12832">
    <property type="entry name" value="MFS_1_like"/>
    <property type="match status" value="1"/>
</dbReference>
<dbReference type="SUPFAM" id="SSF103473">
    <property type="entry name" value="MFS general substrate transporter"/>
    <property type="match status" value="1"/>
</dbReference>
<evidence type="ECO:0000256" key="6">
    <source>
        <dbReference type="ARBA" id="ARBA00022989"/>
    </source>
</evidence>
<dbReference type="InterPro" id="IPR024989">
    <property type="entry name" value="MFS_assoc_dom"/>
</dbReference>
<dbReference type="Gene3D" id="1.20.1250.20">
    <property type="entry name" value="MFS general substrate transporter like domains"/>
    <property type="match status" value="2"/>
</dbReference>
<protein>
    <submittedName>
        <fullName evidence="10">MFS transporter</fullName>
    </submittedName>
</protein>
<dbReference type="GO" id="GO:0015528">
    <property type="term" value="F:lactose:proton symporter activity"/>
    <property type="evidence" value="ECO:0007669"/>
    <property type="project" value="TreeGrafter"/>
</dbReference>
<dbReference type="InParanoid" id="A0A5Q0BG54"/>
<feature type="transmembrane region" description="Helical" evidence="8">
    <location>
        <begin position="269"/>
        <end position="287"/>
    </location>
</feature>
<evidence type="ECO:0000256" key="3">
    <source>
        <dbReference type="ARBA" id="ARBA00022475"/>
    </source>
</evidence>
<keyword evidence="5 8" id="KW-0812">Transmembrane</keyword>
<dbReference type="PANTHER" id="PTHR23522">
    <property type="entry name" value="BLL5896 PROTEIN"/>
    <property type="match status" value="1"/>
</dbReference>
<evidence type="ECO:0000256" key="2">
    <source>
        <dbReference type="ARBA" id="ARBA00022448"/>
    </source>
</evidence>
<dbReference type="GO" id="GO:0005886">
    <property type="term" value="C:plasma membrane"/>
    <property type="evidence" value="ECO:0007669"/>
    <property type="project" value="UniProtKB-SubCell"/>
</dbReference>
<reference evidence="10 11" key="1">
    <citation type="submission" date="2019-09" db="EMBL/GenBank/DDBJ databases">
        <title>Ecophysiology of the spiral-shaped methanotroph Methylospira mobilis as revealed by the complete genome sequence.</title>
        <authorList>
            <person name="Oshkin I.Y."/>
            <person name="Dedysh S.N."/>
            <person name="Miroshnikov K."/>
            <person name="Danilova O.V."/>
            <person name="Hakobyan A."/>
            <person name="Liesack W."/>
        </authorList>
    </citation>
    <scope>NUCLEOTIDE SEQUENCE [LARGE SCALE GENOMIC DNA]</scope>
    <source>
        <strain evidence="10 11">Shm1</strain>
    </source>
</reference>
<name>A0A5Q0BG54_9GAMM</name>
<feature type="transmembrane region" description="Helical" evidence="8">
    <location>
        <begin position="205"/>
        <end position="230"/>
    </location>
</feature>
<dbReference type="Proteomes" id="UP000325755">
    <property type="component" value="Chromosome"/>
</dbReference>
<sequence length="389" mass="43869">MTKSLSVPYWRLSGYYFSYFAALGAFMPYWSMYLKDKGFTSSQIGQLMAILALTKLLSPNLWGWLADHSRRHALLVRISSLMTAMLFFPVDRMDSFAQMAGLLVAIGLFWNAPLPLFESVTLGYLPHDSHRYSRIRLWGSVGFLIAVLFFGWALNNGLAIACLPQAVWLLLLWMSIISLTINEPPVRHTPQVHSSVWAVLKRPEVAAAFVVFMLVQVMHGPHYVFFSIYLEQNGYDNDRIGQLWALGVLAEVLLFAFAGGLLRRFSIRHLLLLALTLGIVRWMITGWMVRHAYWIIIAQTLHAATFTATHIVSMSLIHRYFSGQHQAKGQTLYSSLSYGLGGMLGSFIAGELWERTGPESIYLFSAAVSLLALLITWGWLDRDRPAVSA</sequence>
<feature type="transmembrane region" description="Helical" evidence="8">
    <location>
        <begin position="12"/>
        <end position="32"/>
    </location>
</feature>
<dbReference type="PANTHER" id="PTHR23522:SF10">
    <property type="entry name" value="3-PHENYLPROPIONIC ACID TRANSPORTER-RELATED"/>
    <property type="match status" value="1"/>
</dbReference>
<feature type="transmembrane region" description="Helical" evidence="8">
    <location>
        <begin position="74"/>
        <end position="90"/>
    </location>
</feature>
<dbReference type="OrthoDB" id="9150135at2"/>
<feature type="transmembrane region" description="Helical" evidence="8">
    <location>
        <begin position="166"/>
        <end position="184"/>
    </location>
</feature>
<accession>A0A5Q0BG54</accession>
<feature type="transmembrane region" description="Helical" evidence="8">
    <location>
        <begin position="96"/>
        <end position="114"/>
    </location>
</feature>
<keyword evidence="7 8" id="KW-0472">Membrane</keyword>
<feature type="transmembrane region" description="Helical" evidence="8">
    <location>
        <begin position="242"/>
        <end position="262"/>
    </location>
</feature>
<dbReference type="KEGG" id="mmob:F6R98_07680"/>
<evidence type="ECO:0000256" key="5">
    <source>
        <dbReference type="ARBA" id="ARBA00022692"/>
    </source>
</evidence>
<keyword evidence="4" id="KW-0997">Cell inner membrane</keyword>
<evidence type="ECO:0000259" key="9">
    <source>
        <dbReference type="Pfam" id="PF12832"/>
    </source>
</evidence>
<feature type="transmembrane region" description="Helical" evidence="8">
    <location>
        <begin position="44"/>
        <end position="62"/>
    </location>
</feature>
<feature type="transmembrane region" description="Helical" evidence="8">
    <location>
        <begin position="361"/>
        <end position="380"/>
    </location>
</feature>
<organism evidence="10 11">
    <name type="scientific">Candidatus Methylospira mobilis</name>
    <dbReference type="NCBI Taxonomy" id="1808979"/>
    <lineage>
        <taxon>Bacteria</taxon>
        <taxon>Pseudomonadati</taxon>
        <taxon>Pseudomonadota</taxon>
        <taxon>Gammaproteobacteria</taxon>
        <taxon>Methylococcales</taxon>
        <taxon>Methylococcaceae</taxon>
        <taxon>Candidatus Methylospira</taxon>
    </lineage>
</organism>
<dbReference type="EMBL" id="CP044205">
    <property type="protein sequence ID" value="QFY42519.1"/>
    <property type="molecule type" value="Genomic_DNA"/>
</dbReference>
<dbReference type="PIRSF" id="PIRSF004925">
    <property type="entry name" value="HcaT"/>
    <property type="match status" value="1"/>
</dbReference>
<keyword evidence="2" id="KW-0813">Transport</keyword>
<dbReference type="RefSeq" id="WP_153248515.1">
    <property type="nucleotide sequence ID" value="NZ_CP044205.1"/>
</dbReference>
<dbReference type="InterPro" id="IPR036259">
    <property type="entry name" value="MFS_trans_sf"/>
</dbReference>